<dbReference type="EMBL" id="GEDG01012101">
    <property type="protein sequence ID" value="JAP26558.1"/>
    <property type="molecule type" value="Transcribed_RNA"/>
</dbReference>
<name>A0A0V0I1S8_SOLCH</name>
<dbReference type="AlphaFoldDB" id="A0A0V0I1S8"/>
<proteinExistence type="predicted"/>
<evidence type="ECO:0000313" key="1">
    <source>
        <dbReference type="EMBL" id="JAP26558.1"/>
    </source>
</evidence>
<reference evidence="1" key="1">
    <citation type="submission" date="2015-12" db="EMBL/GenBank/DDBJ databases">
        <title>Gene expression during late stages of embryo sac development: a critical building block for successful pollen-pistil interactions.</title>
        <authorList>
            <person name="Liu Y."/>
            <person name="Joly V."/>
            <person name="Sabar M."/>
            <person name="Matton D.P."/>
        </authorList>
    </citation>
    <scope>NUCLEOTIDE SEQUENCE</scope>
</reference>
<organism evidence="1">
    <name type="scientific">Solanum chacoense</name>
    <name type="common">Chaco potato</name>
    <dbReference type="NCBI Taxonomy" id="4108"/>
    <lineage>
        <taxon>Eukaryota</taxon>
        <taxon>Viridiplantae</taxon>
        <taxon>Streptophyta</taxon>
        <taxon>Embryophyta</taxon>
        <taxon>Tracheophyta</taxon>
        <taxon>Spermatophyta</taxon>
        <taxon>Magnoliopsida</taxon>
        <taxon>eudicotyledons</taxon>
        <taxon>Gunneridae</taxon>
        <taxon>Pentapetalae</taxon>
        <taxon>asterids</taxon>
        <taxon>lamiids</taxon>
        <taxon>Solanales</taxon>
        <taxon>Solanaceae</taxon>
        <taxon>Solanoideae</taxon>
        <taxon>Solaneae</taxon>
        <taxon>Solanum</taxon>
    </lineage>
</organism>
<accession>A0A0V0I1S8</accession>
<protein>
    <submittedName>
        <fullName evidence="1">Putative ovule protein</fullName>
    </submittedName>
</protein>
<sequence>MNEEIPIQVIIYLWISSLHRKPGLQLLYLLSTHSFAIKIAYTICIPLMKVVCCLSTKPWMTFPSLSANSSAMN</sequence>